<name>A0ABU0AHC3_9BACI</name>
<dbReference type="PANTHER" id="PTHR37804">
    <property type="entry name" value="CDAA REGULATORY PROTEIN CDAR"/>
    <property type="match status" value="1"/>
</dbReference>
<feature type="region of interest" description="Disordered" evidence="1">
    <location>
        <begin position="316"/>
        <end position="343"/>
    </location>
</feature>
<proteinExistence type="predicted"/>
<sequence>MDKYIDKLIDTSWFMKIVALLLALLLFDSVYDPDKQVSNVNIPGDEDTAVLEDVPVKAYYDTENLVVSGIPETVTVTLQGPKSHLQPAKAQRNFEVFVDLADAEIGEESVPIEIKDISDKLDVIIDPSVANVTIQERVSKDFRVEAEFNNGILGEGFVAESAIAEPNTVTITGAMEDIESIGFVKATLNISGPITESVKEDAVINVLDREMNKLNVKVEPSRVEVKVEVSRISKTVPINIVEKGEPSDDVNIESLTLDVDEATIYGKKDVLEETEAVRVEVDLSKLDGDTELTLPVIISEGITEVNPKQVKLKVKANKNEPVTENNDSDNEQAQEQETKRTYSNIPINITGLADDFEAEFKSPTGGRTSLTAHGRSDKVNSLKEADFNLFLNLAGLDEGEHEVEININGPSDINLEPDAEKATIAIKPREV</sequence>
<dbReference type="Proteomes" id="UP001238088">
    <property type="component" value="Unassembled WGS sequence"/>
</dbReference>
<keyword evidence="2" id="KW-0472">Membrane</keyword>
<keyword evidence="2" id="KW-0812">Transmembrane</keyword>
<keyword evidence="4" id="KW-1185">Reference proteome</keyword>
<organism evidence="3 4">
    <name type="scientific">Cytobacillus purgationiresistens</name>
    <dbReference type="NCBI Taxonomy" id="863449"/>
    <lineage>
        <taxon>Bacteria</taxon>
        <taxon>Bacillati</taxon>
        <taxon>Bacillota</taxon>
        <taxon>Bacilli</taxon>
        <taxon>Bacillales</taxon>
        <taxon>Bacillaceae</taxon>
        <taxon>Cytobacillus</taxon>
    </lineage>
</organism>
<dbReference type="Gene3D" id="2.170.120.30">
    <property type="match status" value="2"/>
</dbReference>
<protein>
    <submittedName>
        <fullName evidence="3">YbbR domain-containing protein</fullName>
    </submittedName>
</protein>
<evidence type="ECO:0000313" key="4">
    <source>
        <dbReference type="Proteomes" id="UP001238088"/>
    </source>
</evidence>
<dbReference type="EMBL" id="JAUSUB010000009">
    <property type="protein sequence ID" value="MDQ0270657.1"/>
    <property type="molecule type" value="Genomic_DNA"/>
</dbReference>
<accession>A0ABU0AHC3</accession>
<keyword evidence="2" id="KW-1133">Transmembrane helix</keyword>
<dbReference type="InterPro" id="IPR012505">
    <property type="entry name" value="YbbR"/>
</dbReference>
<evidence type="ECO:0000256" key="2">
    <source>
        <dbReference type="SAM" id="Phobius"/>
    </source>
</evidence>
<reference evidence="3 4" key="1">
    <citation type="submission" date="2023-07" db="EMBL/GenBank/DDBJ databases">
        <title>Genomic Encyclopedia of Type Strains, Phase IV (KMG-IV): sequencing the most valuable type-strain genomes for metagenomic binning, comparative biology and taxonomic classification.</title>
        <authorList>
            <person name="Goeker M."/>
        </authorList>
    </citation>
    <scope>NUCLEOTIDE SEQUENCE [LARGE SCALE GENOMIC DNA]</scope>
    <source>
        <strain evidence="3 4">DSM 23494</strain>
    </source>
</reference>
<feature type="transmembrane region" description="Helical" evidence="2">
    <location>
        <begin position="12"/>
        <end position="31"/>
    </location>
</feature>
<dbReference type="InterPro" id="IPR053154">
    <property type="entry name" value="c-di-AMP_regulator"/>
</dbReference>
<dbReference type="PANTHER" id="PTHR37804:SF1">
    <property type="entry name" value="CDAA REGULATORY PROTEIN CDAR"/>
    <property type="match status" value="1"/>
</dbReference>
<evidence type="ECO:0000313" key="3">
    <source>
        <dbReference type="EMBL" id="MDQ0270657.1"/>
    </source>
</evidence>
<evidence type="ECO:0000256" key="1">
    <source>
        <dbReference type="SAM" id="MobiDB-lite"/>
    </source>
</evidence>
<comment type="caution">
    <text evidence="3">The sequence shown here is derived from an EMBL/GenBank/DDBJ whole genome shotgun (WGS) entry which is preliminary data.</text>
</comment>
<dbReference type="Pfam" id="PF07949">
    <property type="entry name" value="YbbR"/>
    <property type="match status" value="3"/>
</dbReference>
<dbReference type="Gene3D" id="2.170.120.40">
    <property type="entry name" value="YbbR-like domain"/>
    <property type="match status" value="2"/>
</dbReference>
<dbReference type="RefSeq" id="WP_307475245.1">
    <property type="nucleotide sequence ID" value="NZ_JAUSUB010000009.1"/>
</dbReference>
<gene>
    <name evidence="3" type="ORF">J2S17_002532</name>
</gene>